<feature type="transmembrane region" description="Helical" evidence="1">
    <location>
        <begin position="99"/>
        <end position="119"/>
    </location>
</feature>
<evidence type="ECO:0000256" key="2">
    <source>
        <dbReference type="SAM" id="MobiDB-lite"/>
    </source>
</evidence>
<dbReference type="InterPro" id="IPR003744">
    <property type="entry name" value="YhhQ"/>
</dbReference>
<gene>
    <name evidence="3" type="ORF">EDD19_12149</name>
</gene>
<evidence type="ECO:0000313" key="3">
    <source>
        <dbReference type="EMBL" id="TCW22015.1"/>
    </source>
</evidence>
<reference evidence="3 4" key="1">
    <citation type="submission" date="2019-03" db="EMBL/GenBank/DDBJ databases">
        <title>Root nodule microbial communities of legume samples collected from USA, Mexico and Botswana.</title>
        <authorList>
            <person name="Hirsch A."/>
        </authorList>
    </citation>
    <scope>NUCLEOTIDE SEQUENCE [LARGE SCALE GENOMIC DNA]</scope>
    <source>
        <strain evidence="3 4">55</strain>
    </source>
</reference>
<dbReference type="GO" id="GO:0005886">
    <property type="term" value="C:plasma membrane"/>
    <property type="evidence" value="ECO:0007669"/>
    <property type="project" value="UniProtKB-SubCell"/>
</dbReference>
<feature type="region of interest" description="Disordered" evidence="2">
    <location>
        <begin position="1"/>
        <end position="48"/>
    </location>
</feature>
<feature type="transmembrane region" description="Helical" evidence="1">
    <location>
        <begin position="241"/>
        <end position="267"/>
    </location>
</feature>
<protein>
    <recommendedName>
        <fullName evidence="1">Probable queuosine precursor transporter</fullName>
        <shortName evidence="1">Q precursor transporter</shortName>
    </recommendedName>
</protein>
<dbReference type="AlphaFoldDB" id="A0A4R3ZR47"/>
<evidence type="ECO:0000256" key="1">
    <source>
        <dbReference type="HAMAP-Rule" id="MF_02088"/>
    </source>
</evidence>
<dbReference type="NCBIfam" id="TIGR00697">
    <property type="entry name" value="queuosine precursor transporter"/>
    <property type="match status" value="1"/>
</dbReference>
<dbReference type="HAMAP" id="MF_02088">
    <property type="entry name" value="Q_prec_transport"/>
    <property type="match status" value="1"/>
</dbReference>
<sequence>MTTSSQTPEPRDPQGTGLSEGTGRPDGITPEPARSTQTPDRTEPPGPARAAFATVGSPYFGYLIALFVGVMLISNVTGTKGVLLFPDLSFEVGFLSVEGLVTDGAFLLFPLAYVLGDVISEVYGFRAMRRVVLAGFAVLALAALSFTATVHLPAAPFYENQDAFEAVAGVIPQFFLAGLAGYVVGELLNSYVLVWMKRRTGERSLWARLLGSTVVGQLADTMVFCTIAAPALGMALWSGDYWNYVVIGFVWKTLVEAVLLPVTYLVIAWIKKREPSYQAALAGPALSQSAA</sequence>
<comment type="subcellular location">
    <subcellularLocation>
        <location evidence="1">Cell membrane</location>
        <topology evidence="1">Multi-pass membrane protein</topology>
    </subcellularLocation>
</comment>
<comment type="similarity">
    <text evidence="1">Belongs to the vitamin uptake transporter (VUT/ECF) (TC 2.A.88) family. Q precursor transporter subfamily.</text>
</comment>
<name>A0A4R3ZR47_9ACTN</name>
<feature type="transmembrane region" description="Helical" evidence="1">
    <location>
        <begin position="59"/>
        <end position="79"/>
    </location>
</feature>
<organism evidence="3 4">
    <name type="scientific">Dietzia cinnamea</name>
    <dbReference type="NCBI Taxonomy" id="321318"/>
    <lineage>
        <taxon>Bacteria</taxon>
        <taxon>Bacillati</taxon>
        <taxon>Actinomycetota</taxon>
        <taxon>Actinomycetes</taxon>
        <taxon>Mycobacteriales</taxon>
        <taxon>Dietziaceae</taxon>
        <taxon>Dietzia</taxon>
    </lineage>
</organism>
<keyword evidence="1" id="KW-1133">Transmembrane helix</keyword>
<keyword evidence="1" id="KW-1003">Cell membrane</keyword>
<dbReference type="Proteomes" id="UP000295805">
    <property type="component" value="Unassembled WGS sequence"/>
</dbReference>
<dbReference type="Pfam" id="PF02592">
    <property type="entry name" value="Vut_1"/>
    <property type="match status" value="1"/>
</dbReference>
<accession>A0A4R3ZR47</accession>
<feature type="transmembrane region" description="Helical" evidence="1">
    <location>
        <begin position="131"/>
        <end position="154"/>
    </location>
</feature>
<proteinExistence type="inferred from homology"/>
<dbReference type="PANTHER" id="PTHR34300:SF2">
    <property type="entry name" value="QUEUOSINE PRECURSOR TRANSPORTER-RELATED"/>
    <property type="match status" value="1"/>
</dbReference>
<comment type="caution">
    <text evidence="3">The sequence shown here is derived from an EMBL/GenBank/DDBJ whole genome shotgun (WGS) entry which is preliminary data.</text>
</comment>
<evidence type="ECO:0000313" key="4">
    <source>
        <dbReference type="Proteomes" id="UP000295805"/>
    </source>
</evidence>
<dbReference type="GO" id="GO:0022857">
    <property type="term" value="F:transmembrane transporter activity"/>
    <property type="evidence" value="ECO:0007669"/>
    <property type="project" value="UniProtKB-UniRule"/>
</dbReference>
<feature type="transmembrane region" description="Helical" evidence="1">
    <location>
        <begin position="206"/>
        <end position="229"/>
    </location>
</feature>
<feature type="transmembrane region" description="Helical" evidence="1">
    <location>
        <begin position="174"/>
        <end position="194"/>
    </location>
</feature>
<keyword evidence="1" id="KW-0472">Membrane</keyword>
<dbReference type="EMBL" id="SMCX01000021">
    <property type="protein sequence ID" value="TCW22015.1"/>
    <property type="molecule type" value="Genomic_DNA"/>
</dbReference>
<keyword evidence="1" id="KW-0813">Transport</keyword>
<comment type="function">
    <text evidence="1">Involved in the import of queuosine (Q) precursors, required for Q precursor salvage.</text>
</comment>
<keyword evidence="1" id="KW-0812">Transmembrane</keyword>
<dbReference type="PANTHER" id="PTHR34300">
    <property type="entry name" value="QUEUOSINE PRECURSOR TRANSPORTER-RELATED"/>
    <property type="match status" value="1"/>
</dbReference>